<evidence type="ECO:0000313" key="3">
    <source>
        <dbReference type="Proteomes" id="UP001138997"/>
    </source>
</evidence>
<dbReference type="RefSeq" id="WP_231442562.1">
    <property type="nucleotide sequence ID" value="NZ_JAJOMB010000007.1"/>
</dbReference>
<gene>
    <name evidence="2" type="ORF">LR394_15945</name>
</gene>
<dbReference type="EMBL" id="JAJOMB010000007">
    <property type="protein sequence ID" value="MCD5312401.1"/>
    <property type="molecule type" value="Genomic_DNA"/>
</dbReference>
<dbReference type="AlphaFoldDB" id="A0A9X1SUG1"/>
<accession>A0A9X1SUG1</accession>
<dbReference type="Proteomes" id="UP001138997">
    <property type="component" value="Unassembled WGS sequence"/>
</dbReference>
<organism evidence="2 3">
    <name type="scientific">Kineosporia babensis</name>
    <dbReference type="NCBI Taxonomy" id="499548"/>
    <lineage>
        <taxon>Bacteria</taxon>
        <taxon>Bacillati</taxon>
        <taxon>Actinomycetota</taxon>
        <taxon>Actinomycetes</taxon>
        <taxon>Kineosporiales</taxon>
        <taxon>Kineosporiaceae</taxon>
        <taxon>Kineosporia</taxon>
    </lineage>
</organism>
<feature type="region of interest" description="Disordered" evidence="1">
    <location>
        <begin position="225"/>
        <end position="261"/>
    </location>
</feature>
<reference evidence="2" key="1">
    <citation type="submission" date="2021-11" db="EMBL/GenBank/DDBJ databases">
        <title>Streptomyces corallinus and Kineosporia corallina sp. nov., two new coral-derived marine actinobacteria.</title>
        <authorList>
            <person name="Buangrab K."/>
            <person name="Sutthacheep M."/>
            <person name="Yeemin T."/>
            <person name="Harunari E."/>
            <person name="Igarashi Y."/>
            <person name="Sripreechasak P."/>
            <person name="Kanchanasin P."/>
            <person name="Tanasupawat S."/>
            <person name="Phongsopitanun W."/>
        </authorList>
    </citation>
    <scope>NUCLEOTIDE SEQUENCE</scope>
    <source>
        <strain evidence="2">JCM 31032</strain>
    </source>
</reference>
<proteinExistence type="predicted"/>
<sequence length="261" mass="28955">MLGENEVVGTLRRAGLLKAVQWAFDSAVRRSLDDYVPRAGYDEQWLGQTRYVLLRDRLDRVFGCEHYDVGPGEEHLGEDELFAELSPLDRTSMPRLPAGTVRRDNLNSSPGWTFATWRLLLTSGELGQLERIPWSQKSPTKQAVARQSGRVDPRQGALFDAEALMRRPDSEVELDKHTFVIAHALDAVASASELAVGLPRQGFRGEKAWHWLHFLPTGLDGNGVGDTVLDPAGPAAPTGDPLVKRRPQIGEDDARRASDDR</sequence>
<evidence type="ECO:0000313" key="2">
    <source>
        <dbReference type="EMBL" id="MCD5312401.1"/>
    </source>
</evidence>
<name>A0A9X1SUG1_9ACTN</name>
<feature type="compositionally biased region" description="Low complexity" evidence="1">
    <location>
        <begin position="230"/>
        <end position="241"/>
    </location>
</feature>
<evidence type="ECO:0000256" key="1">
    <source>
        <dbReference type="SAM" id="MobiDB-lite"/>
    </source>
</evidence>
<feature type="compositionally biased region" description="Basic and acidic residues" evidence="1">
    <location>
        <begin position="248"/>
        <end position="261"/>
    </location>
</feature>
<keyword evidence="3" id="KW-1185">Reference proteome</keyword>
<protein>
    <submittedName>
        <fullName evidence="2">Uncharacterized protein</fullName>
    </submittedName>
</protein>
<comment type="caution">
    <text evidence="2">The sequence shown here is derived from an EMBL/GenBank/DDBJ whole genome shotgun (WGS) entry which is preliminary data.</text>
</comment>